<dbReference type="EMBL" id="JABDJR010000545">
    <property type="protein sequence ID" value="NNF07776.1"/>
    <property type="molecule type" value="Genomic_DNA"/>
</dbReference>
<dbReference type="SUPFAM" id="SSF51735">
    <property type="entry name" value="NAD(P)-binding Rossmann-fold domains"/>
    <property type="match status" value="1"/>
</dbReference>
<dbReference type="InterPro" id="IPR020843">
    <property type="entry name" value="ER"/>
</dbReference>
<dbReference type="InterPro" id="IPR011032">
    <property type="entry name" value="GroES-like_sf"/>
</dbReference>
<feature type="domain" description="Enoyl reductase (ER)" evidence="3">
    <location>
        <begin position="10"/>
        <end position="340"/>
    </location>
</feature>
<dbReference type="InterPro" id="IPR036291">
    <property type="entry name" value="NAD(P)-bd_dom_sf"/>
</dbReference>
<keyword evidence="1" id="KW-0521">NADP</keyword>
<dbReference type="PANTHER" id="PTHR48106">
    <property type="entry name" value="QUINONE OXIDOREDUCTASE PIG3-RELATED"/>
    <property type="match status" value="1"/>
</dbReference>
<evidence type="ECO:0000313" key="4">
    <source>
        <dbReference type="EMBL" id="NNF07776.1"/>
    </source>
</evidence>
<dbReference type="SMART" id="SM00829">
    <property type="entry name" value="PKS_ER"/>
    <property type="match status" value="1"/>
</dbReference>
<name>A0A7Y2H372_UNCEI</name>
<organism evidence="4 5">
    <name type="scientific">Eiseniibacteriota bacterium</name>
    <dbReference type="NCBI Taxonomy" id="2212470"/>
    <lineage>
        <taxon>Bacteria</taxon>
        <taxon>Candidatus Eiseniibacteriota</taxon>
    </lineage>
</organism>
<gene>
    <name evidence="4" type="ORF">HKN21_13515</name>
</gene>
<dbReference type="Pfam" id="PF00107">
    <property type="entry name" value="ADH_zinc_N"/>
    <property type="match status" value="1"/>
</dbReference>
<dbReference type="Gene3D" id="3.90.180.10">
    <property type="entry name" value="Medium-chain alcohol dehydrogenases, catalytic domain"/>
    <property type="match status" value="1"/>
</dbReference>
<accession>A0A7Y2H372</accession>
<evidence type="ECO:0000256" key="2">
    <source>
        <dbReference type="ARBA" id="ARBA00023002"/>
    </source>
</evidence>
<dbReference type="InterPro" id="IPR013154">
    <property type="entry name" value="ADH-like_N"/>
</dbReference>
<keyword evidence="2" id="KW-0560">Oxidoreductase</keyword>
<dbReference type="GO" id="GO:0070402">
    <property type="term" value="F:NADPH binding"/>
    <property type="evidence" value="ECO:0007669"/>
    <property type="project" value="TreeGrafter"/>
</dbReference>
<dbReference type="SUPFAM" id="SSF50129">
    <property type="entry name" value="GroES-like"/>
    <property type="match status" value="1"/>
</dbReference>
<dbReference type="GO" id="GO:0016651">
    <property type="term" value="F:oxidoreductase activity, acting on NAD(P)H"/>
    <property type="evidence" value="ECO:0007669"/>
    <property type="project" value="TreeGrafter"/>
</dbReference>
<evidence type="ECO:0000256" key="1">
    <source>
        <dbReference type="ARBA" id="ARBA00022857"/>
    </source>
</evidence>
<comment type="caution">
    <text evidence="4">The sequence shown here is derived from an EMBL/GenBank/DDBJ whole genome shotgun (WGS) entry which is preliminary data.</text>
</comment>
<proteinExistence type="predicted"/>
<dbReference type="Proteomes" id="UP000547674">
    <property type="component" value="Unassembled WGS sequence"/>
</dbReference>
<dbReference type="AlphaFoldDB" id="A0A7Y2H372"/>
<sequence length="349" mass="36901">MKAIVVREHGGLEALKVESRPIPEPGPGEVRVQLEAAALNHLDVWVRKGVPGVKYPLPMVLGCDGAGVIAALGEGVSGLTVGDKVVLAPGLACGACGACSMGKDHLCRHYGILGEHRDGTFAETIVVPAKNALPKPSNLTFAEAATVPLVFLTAWHMLVDRAELQLGEDVLIHAAGSGVSTAGIQIAKLLQARVMVTAGSKEKLKQAQVLGADLGVNYREEDFAAIAKSWTGKRGLDVIFDHVGKETWGPNLRSLTRGGRLVLCGNTSGPMAETSLPHIFFKSLSVLGSTMGSRGELHTILELVSSGKLKPVLHETIQLKDIAKGHRMLEERSVFGKVAVAIGEHHDQS</sequence>
<evidence type="ECO:0000313" key="5">
    <source>
        <dbReference type="Proteomes" id="UP000547674"/>
    </source>
</evidence>
<dbReference type="Pfam" id="PF08240">
    <property type="entry name" value="ADH_N"/>
    <property type="match status" value="1"/>
</dbReference>
<evidence type="ECO:0000259" key="3">
    <source>
        <dbReference type="SMART" id="SM00829"/>
    </source>
</evidence>
<reference evidence="4 5" key="1">
    <citation type="submission" date="2020-03" db="EMBL/GenBank/DDBJ databases">
        <title>Metabolic flexibility allows generalist bacteria to become dominant in a frequently disturbed ecosystem.</title>
        <authorList>
            <person name="Chen Y.-J."/>
            <person name="Leung P.M."/>
            <person name="Bay S.K."/>
            <person name="Hugenholtz P."/>
            <person name="Kessler A.J."/>
            <person name="Shelley G."/>
            <person name="Waite D.W."/>
            <person name="Cook P.L."/>
            <person name="Greening C."/>
        </authorList>
    </citation>
    <scope>NUCLEOTIDE SEQUENCE [LARGE SCALE GENOMIC DNA]</scope>
    <source>
        <strain evidence="4">SS_bin_28</strain>
    </source>
</reference>
<dbReference type="PANTHER" id="PTHR48106:SF18">
    <property type="entry name" value="QUINONE OXIDOREDUCTASE PIG3"/>
    <property type="match status" value="1"/>
</dbReference>
<dbReference type="Gene3D" id="3.40.50.720">
    <property type="entry name" value="NAD(P)-binding Rossmann-like Domain"/>
    <property type="match status" value="1"/>
</dbReference>
<dbReference type="CDD" id="cd08266">
    <property type="entry name" value="Zn_ADH_like1"/>
    <property type="match status" value="1"/>
</dbReference>
<protein>
    <submittedName>
        <fullName evidence="4">Zinc-binding dehydrogenase</fullName>
    </submittedName>
</protein>
<dbReference type="InterPro" id="IPR013149">
    <property type="entry name" value="ADH-like_C"/>
</dbReference>